<protein>
    <submittedName>
        <fullName evidence="1">Uncharacterized protein</fullName>
    </submittedName>
</protein>
<accession>A0ABS5NF74</accession>
<name>A0ABS5NF74_TSUPA</name>
<comment type="caution">
    <text evidence="1">The sequence shown here is derived from an EMBL/GenBank/DDBJ whole genome shotgun (WGS) entry which is preliminary data.</text>
</comment>
<gene>
    <name evidence="1" type="ORF">KFZ73_16965</name>
</gene>
<keyword evidence="2" id="KW-1185">Reference proteome</keyword>
<dbReference type="RefSeq" id="WP_212554467.1">
    <property type="nucleotide sequence ID" value="NZ_JAGXOE010000045.1"/>
</dbReference>
<organism evidence="1 2">
    <name type="scientific">Tsukamurella paurometabola</name>
    <name type="common">Corynebacterium paurometabolum</name>
    <dbReference type="NCBI Taxonomy" id="2061"/>
    <lineage>
        <taxon>Bacteria</taxon>
        <taxon>Bacillati</taxon>
        <taxon>Actinomycetota</taxon>
        <taxon>Actinomycetes</taxon>
        <taxon>Mycobacteriales</taxon>
        <taxon>Tsukamurellaceae</taxon>
        <taxon>Tsukamurella</taxon>
    </lineage>
</organism>
<reference evidence="1 2" key="1">
    <citation type="submission" date="2021-04" db="EMBL/GenBank/DDBJ databases">
        <title>Whole genome sequence analysis of a thiophenic sulfur metabolizing bacteria.</title>
        <authorList>
            <person name="Akhtar N."/>
            <person name="Akram J."/>
            <person name="Aslam A."/>
        </authorList>
    </citation>
    <scope>NUCLEOTIDE SEQUENCE [LARGE SCALE GENOMIC DNA]</scope>
    <source>
        <strain evidence="1 2">3OW</strain>
    </source>
</reference>
<evidence type="ECO:0000313" key="1">
    <source>
        <dbReference type="EMBL" id="MBS4102924.1"/>
    </source>
</evidence>
<dbReference type="Proteomes" id="UP000676853">
    <property type="component" value="Unassembled WGS sequence"/>
</dbReference>
<evidence type="ECO:0000313" key="2">
    <source>
        <dbReference type="Proteomes" id="UP000676853"/>
    </source>
</evidence>
<sequence length="113" mass="12721">MSTPDQRLDSIFRVVRCGDSTLTRDDITLRNGATYVRGQRAIEFLAAHSKVVPNEPIPAELEPEVQRIIELGRQRGVEVDCDFFYVLSDGRLLYEGTAPEERIEELVAEASRG</sequence>
<dbReference type="EMBL" id="JAGXOE010000045">
    <property type="protein sequence ID" value="MBS4102924.1"/>
    <property type="molecule type" value="Genomic_DNA"/>
</dbReference>
<proteinExistence type="predicted"/>